<evidence type="ECO:0000313" key="2">
    <source>
        <dbReference type="EMBL" id="EFI27524.1"/>
    </source>
</evidence>
<accession>D6RN63</accession>
<dbReference type="KEGG" id="cci:CC1G_15560"/>
<dbReference type="AlphaFoldDB" id="D6RN63"/>
<dbReference type="GeneID" id="9378869"/>
<comment type="caution">
    <text evidence="2">The sequence shown here is derived from an EMBL/GenBank/DDBJ whole genome shotgun (WGS) entry which is preliminary data.</text>
</comment>
<dbReference type="HOGENOM" id="CLU_2960662_0_0_1"/>
<feature type="region of interest" description="Disordered" evidence="1">
    <location>
        <begin position="1"/>
        <end position="59"/>
    </location>
</feature>
<organism evidence="2 3">
    <name type="scientific">Coprinopsis cinerea (strain Okayama-7 / 130 / ATCC MYA-4618 / FGSC 9003)</name>
    <name type="common">Inky cap fungus</name>
    <name type="synonym">Hormographiella aspergillata</name>
    <dbReference type="NCBI Taxonomy" id="240176"/>
    <lineage>
        <taxon>Eukaryota</taxon>
        <taxon>Fungi</taxon>
        <taxon>Dikarya</taxon>
        <taxon>Basidiomycota</taxon>
        <taxon>Agaricomycotina</taxon>
        <taxon>Agaricomycetes</taxon>
        <taxon>Agaricomycetidae</taxon>
        <taxon>Agaricales</taxon>
        <taxon>Agaricineae</taxon>
        <taxon>Psathyrellaceae</taxon>
        <taxon>Coprinopsis</taxon>
    </lineage>
</organism>
<gene>
    <name evidence="2" type="ORF">CC1G_15560</name>
</gene>
<dbReference type="Proteomes" id="UP000001861">
    <property type="component" value="Unassembled WGS sequence"/>
</dbReference>
<dbReference type="VEuPathDB" id="FungiDB:CC1G_15560"/>
<proteinExistence type="predicted"/>
<dbReference type="EMBL" id="AACS02000006">
    <property type="protein sequence ID" value="EFI27524.1"/>
    <property type="molecule type" value="Genomic_DNA"/>
</dbReference>
<dbReference type="InParanoid" id="D6RN63"/>
<evidence type="ECO:0000313" key="3">
    <source>
        <dbReference type="Proteomes" id="UP000001861"/>
    </source>
</evidence>
<name>D6RN63_COPC7</name>
<sequence length="59" mass="6484">MTTSPHVGVPQTSAQPARDSPDSISQDNLSVNNLKNLLDVTKESEPEESQANEQRQRAH</sequence>
<evidence type="ECO:0000256" key="1">
    <source>
        <dbReference type="SAM" id="MobiDB-lite"/>
    </source>
</evidence>
<feature type="compositionally biased region" description="Polar residues" evidence="1">
    <location>
        <begin position="1"/>
        <end position="15"/>
    </location>
</feature>
<reference evidence="2 3" key="1">
    <citation type="journal article" date="2010" name="Proc. Natl. Acad. Sci. U.S.A.">
        <title>Insights into evolution of multicellular fungi from the assembled chromosomes of the mushroom Coprinopsis cinerea (Coprinus cinereus).</title>
        <authorList>
            <person name="Stajich J.E."/>
            <person name="Wilke S.K."/>
            <person name="Ahren D."/>
            <person name="Au C.H."/>
            <person name="Birren B.W."/>
            <person name="Borodovsky M."/>
            <person name="Burns C."/>
            <person name="Canback B."/>
            <person name="Casselton L.A."/>
            <person name="Cheng C.K."/>
            <person name="Deng J."/>
            <person name="Dietrich F.S."/>
            <person name="Fargo D.C."/>
            <person name="Farman M.L."/>
            <person name="Gathman A.C."/>
            <person name="Goldberg J."/>
            <person name="Guigo R."/>
            <person name="Hoegger P.J."/>
            <person name="Hooker J.B."/>
            <person name="Huggins A."/>
            <person name="James T.Y."/>
            <person name="Kamada T."/>
            <person name="Kilaru S."/>
            <person name="Kodira C."/>
            <person name="Kues U."/>
            <person name="Kupfer D."/>
            <person name="Kwan H.S."/>
            <person name="Lomsadze A."/>
            <person name="Li W."/>
            <person name="Lilly W.W."/>
            <person name="Ma L.J."/>
            <person name="Mackey A.J."/>
            <person name="Manning G."/>
            <person name="Martin F."/>
            <person name="Muraguchi H."/>
            <person name="Natvig D.O."/>
            <person name="Palmerini H."/>
            <person name="Ramesh M.A."/>
            <person name="Rehmeyer C.J."/>
            <person name="Roe B.A."/>
            <person name="Shenoy N."/>
            <person name="Stanke M."/>
            <person name="Ter-Hovhannisyan V."/>
            <person name="Tunlid A."/>
            <person name="Velagapudi R."/>
            <person name="Vision T.J."/>
            <person name="Zeng Q."/>
            <person name="Zolan M.E."/>
            <person name="Pukkila P.J."/>
        </authorList>
    </citation>
    <scope>NUCLEOTIDE SEQUENCE [LARGE SCALE GENOMIC DNA]</scope>
    <source>
        <strain evidence="3">Okayama-7 / 130 / ATCC MYA-4618 / FGSC 9003</strain>
    </source>
</reference>
<keyword evidence="3" id="KW-1185">Reference proteome</keyword>
<feature type="compositionally biased region" description="Polar residues" evidence="1">
    <location>
        <begin position="22"/>
        <end position="35"/>
    </location>
</feature>
<dbReference type="RefSeq" id="XP_002911018.1">
    <property type="nucleotide sequence ID" value="XM_002910972.1"/>
</dbReference>
<protein>
    <submittedName>
        <fullName evidence="2">Uncharacterized protein</fullName>
    </submittedName>
</protein>